<reference evidence="2" key="1">
    <citation type="submission" date="2018-01" db="EMBL/GenBank/DDBJ databases">
        <title>Draft genome sequence of Bandra megavirus.</title>
        <authorList>
            <person name="Chatterjee A."/>
            <person name="Yadav R."/>
            <person name="Kondabagil K."/>
        </authorList>
    </citation>
    <scope>NUCLEOTIDE SEQUENCE</scope>
    <source>
        <strain evidence="2">KK-1</strain>
    </source>
</reference>
<sequence>MRFNIKITIILNYYMISGNYFEITVENNKLYSFSKCYNLDSVLTTIYNLILCEKSLDIIDQIKITKYYFDFPLNTFNVKFTNTIIIYNNNTTLSTSELYQEYIPFDNILKTYNINKKVYTDKKLDNNNHSNLFTNNYVKKRHQKFLTKTIGTNNLTKKNSQNSQNSQNNQNNQNNQKKFNHDNEPIYENKHLRLFESDKRSYKLIKNDVENGKLKKEDINPYFSDKYMIFKLLETRNCLNLSNDENIKEEYKLFNELYQLDNDENMKEDNIVPKVYVPHNYHYMTISQKENHAKNYGLTIEEFENKFLQGCCDDTSVDDIIFKTQRVLENNTNIDNSESNIESNLKSDLDSDSDSESDSESVSEEKYSITNIDQNFLDLTREKH</sequence>
<accession>A0A2K9V7U7</accession>
<evidence type="ECO:0000256" key="1">
    <source>
        <dbReference type="SAM" id="MobiDB-lite"/>
    </source>
</evidence>
<feature type="compositionally biased region" description="Low complexity" evidence="1">
    <location>
        <begin position="334"/>
        <end position="346"/>
    </location>
</feature>
<proteinExistence type="predicted"/>
<evidence type="ECO:0000313" key="2">
    <source>
        <dbReference type="EMBL" id="AUV58244.1"/>
    </source>
</evidence>
<dbReference type="EMBL" id="MG779319">
    <property type="protein sequence ID" value="AUV58244.1"/>
    <property type="molecule type" value="Genomic_DNA"/>
</dbReference>
<feature type="region of interest" description="Disordered" evidence="1">
    <location>
        <begin position="334"/>
        <end position="367"/>
    </location>
</feature>
<feature type="compositionally biased region" description="Acidic residues" evidence="1">
    <location>
        <begin position="350"/>
        <end position="362"/>
    </location>
</feature>
<protein>
    <submittedName>
        <fullName evidence="2">Uncharacterized protein</fullName>
    </submittedName>
</protein>
<feature type="region of interest" description="Disordered" evidence="1">
    <location>
        <begin position="151"/>
        <end position="184"/>
    </location>
</feature>
<feature type="compositionally biased region" description="Low complexity" evidence="1">
    <location>
        <begin position="157"/>
        <end position="177"/>
    </location>
</feature>
<organism evidence="2">
    <name type="scientific">Bandra megavirus</name>
    <dbReference type="NCBI Taxonomy" id="2071566"/>
    <lineage>
        <taxon>Viruses</taxon>
        <taxon>Varidnaviria</taxon>
        <taxon>Bamfordvirae</taxon>
        <taxon>Nucleocytoviricota</taxon>
        <taxon>Megaviricetes</taxon>
        <taxon>Imitervirales</taxon>
        <taxon>Mimiviridae</taxon>
        <taxon>Megamimivirinae</taxon>
        <taxon>Megavirus</taxon>
    </lineage>
</organism>
<name>A0A2K9V7U7_9VIRU</name>